<dbReference type="GO" id="GO:0051537">
    <property type="term" value="F:2 iron, 2 sulfur cluster binding"/>
    <property type="evidence" value="ECO:0007669"/>
    <property type="project" value="UniProtKB-KW"/>
</dbReference>
<proteinExistence type="inferred from homology"/>
<dbReference type="KEGG" id="rub:GBA63_12410"/>
<dbReference type="RefSeq" id="WP_166176544.1">
    <property type="nucleotide sequence ID" value="NZ_CP045119.1"/>
</dbReference>
<keyword evidence="4" id="KW-0408">Iron</keyword>
<dbReference type="InterPro" id="IPR036010">
    <property type="entry name" value="2Fe-2S_ferredoxin-like_sf"/>
</dbReference>
<keyword evidence="9" id="KW-1185">Reference proteome</keyword>
<evidence type="ECO:0000259" key="7">
    <source>
        <dbReference type="PROSITE" id="PS51085"/>
    </source>
</evidence>
<keyword evidence="3" id="KW-0479">Metal-binding</keyword>
<evidence type="ECO:0000256" key="6">
    <source>
        <dbReference type="ARBA" id="ARBA00034078"/>
    </source>
</evidence>
<dbReference type="InterPro" id="IPR001055">
    <property type="entry name" value="Adrenodoxin-like"/>
</dbReference>
<reference evidence="8 9" key="1">
    <citation type="submission" date="2019-10" db="EMBL/GenBank/DDBJ databases">
        <title>Rubrobacter sp nov SCSIO 52090 isolated from a deep-sea sediment in the South China Sea.</title>
        <authorList>
            <person name="Chen R.W."/>
        </authorList>
    </citation>
    <scope>NUCLEOTIDE SEQUENCE [LARGE SCALE GENOMIC DNA]</scope>
    <source>
        <strain evidence="8 9">SCSIO 52909</strain>
    </source>
</reference>
<keyword evidence="2" id="KW-0001">2Fe-2S</keyword>
<dbReference type="InterPro" id="IPR012675">
    <property type="entry name" value="Beta-grasp_dom_sf"/>
</dbReference>
<dbReference type="AlphaFoldDB" id="A0A6G8QA95"/>
<evidence type="ECO:0000256" key="4">
    <source>
        <dbReference type="ARBA" id="ARBA00023004"/>
    </source>
</evidence>
<dbReference type="GO" id="GO:0140647">
    <property type="term" value="P:P450-containing electron transport chain"/>
    <property type="evidence" value="ECO:0007669"/>
    <property type="project" value="InterPro"/>
</dbReference>
<name>A0A6G8QA95_9ACTN</name>
<accession>A0A6G8QA95</accession>
<dbReference type="Proteomes" id="UP000501452">
    <property type="component" value="Chromosome"/>
</dbReference>
<evidence type="ECO:0000256" key="2">
    <source>
        <dbReference type="ARBA" id="ARBA00022714"/>
    </source>
</evidence>
<keyword evidence="5" id="KW-0411">Iron-sulfur</keyword>
<dbReference type="InterPro" id="IPR001041">
    <property type="entry name" value="2Fe-2S_ferredoxin-type"/>
</dbReference>
<dbReference type="PROSITE" id="PS51085">
    <property type="entry name" value="2FE2S_FER_2"/>
    <property type="match status" value="1"/>
</dbReference>
<dbReference type="GO" id="GO:0009055">
    <property type="term" value="F:electron transfer activity"/>
    <property type="evidence" value="ECO:0007669"/>
    <property type="project" value="TreeGrafter"/>
</dbReference>
<organism evidence="8 9">
    <name type="scientific">Rubrobacter tropicus</name>
    <dbReference type="NCBI Taxonomy" id="2653851"/>
    <lineage>
        <taxon>Bacteria</taxon>
        <taxon>Bacillati</taxon>
        <taxon>Actinomycetota</taxon>
        <taxon>Rubrobacteria</taxon>
        <taxon>Rubrobacterales</taxon>
        <taxon>Rubrobacteraceae</taxon>
        <taxon>Rubrobacter</taxon>
    </lineage>
</organism>
<comment type="cofactor">
    <cofactor evidence="6">
        <name>[2Fe-2S] cluster</name>
        <dbReference type="ChEBI" id="CHEBI:190135"/>
    </cofactor>
</comment>
<dbReference type="PANTHER" id="PTHR23426:SF65">
    <property type="entry name" value="FERREDOXIN-2, MITOCHONDRIAL"/>
    <property type="match status" value="1"/>
</dbReference>
<dbReference type="PANTHER" id="PTHR23426">
    <property type="entry name" value="FERREDOXIN/ADRENODOXIN"/>
    <property type="match status" value="1"/>
</dbReference>
<dbReference type="GO" id="GO:0046872">
    <property type="term" value="F:metal ion binding"/>
    <property type="evidence" value="ECO:0007669"/>
    <property type="project" value="UniProtKB-KW"/>
</dbReference>
<dbReference type="SUPFAM" id="SSF54292">
    <property type="entry name" value="2Fe-2S ferredoxin-like"/>
    <property type="match status" value="1"/>
</dbReference>
<dbReference type="Pfam" id="PF00111">
    <property type="entry name" value="Fer2"/>
    <property type="match status" value="1"/>
</dbReference>
<evidence type="ECO:0000256" key="5">
    <source>
        <dbReference type="ARBA" id="ARBA00023014"/>
    </source>
</evidence>
<sequence length="121" mass="13446">MPRLEVEGAAPVEVEDGKRLVLAIEEDAGVDIQHQCGSYAHCTTCRVTFLEGEPEDMTQAEMLALQMRDLLEKQRLSCQILCEEDMKLRVGLTVSGSKANSAGGKPEEEITPEPVWIERPY</sequence>
<comment type="similarity">
    <text evidence="1">Belongs to the adrenodoxin/putidaredoxin family.</text>
</comment>
<evidence type="ECO:0000313" key="8">
    <source>
        <dbReference type="EMBL" id="QIN83348.1"/>
    </source>
</evidence>
<dbReference type="EMBL" id="CP045119">
    <property type="protein sequence ID" value="QIN83348.1"/>
    <property type="molecule type" value="Genomic_DNA"/>
</dbReference>
<protein>
    <submittedName>
        <fullName evidence="8">2Fe-2S iron-sulfur cluster binding domain-containing protein</fullName>
    </submittedName>
</protein>
<evidence type="ECO:0000256" key="3">
    <source>
        <dbReference type="ARBA" id="ARBA00022723"/>
    </source>
</evidence>
<gene>
    <name evidence="8" type="ORF">GBA63_12410</name>
</gene>
<evidence type="ECO:0000313" key="9">
    <source>
        <dbReference type="Proteomes" id="UP000501452"/>
    </source>
</evidence>
<dbReference type="CDD" id="cd00207">
    <property type="entry name" value="fer2"/>
    <property type="match status" value="1"/>
</dbReference>
<evidence type="ECO:0000256" key="1">
    <source>
        <dbReference type="ARBA" id="ARBA00010914"/>
    </source>
</evidence>
<feature type="domain" description="2Fe-2S ferredoxin-type" evidence="7">
    <location>
        <begin position="2"/>
        <end position="94"/>
    </location>
</feature>
<dbReference type="Gene3D" id="3.10.20.30">
    <property type="match status" value="1"/>
</dbReference>